<dbReference type="Pfam" id="PF15903">
    <property type="entry name" value="PL48"/>
    <property type="match status" value="1"/>
</dbReference>
<evidence type="ECO:0000256" key="7">
    <source>
        <dbReference type="ARBA" id="ARBA00022475"/>
    </source>
</evidence>
<dbReference type="GO" id="GO:0007155">
    <property type="term" value="P:cell adhesion"/>
    <property type="evidence" value="ECO:0007669"/>
    <property type="project" value="UniProtKB-KW"/>
</dbReference>
<keyword evidence="22" id="KW-1185">Reference proteome</keyword>
<dbReference type="GeneTree" id="ENSGT00940000153717"/>
<feature type="region of interest" description="Disordered" evidence="19">
    <location>
        <begin position="39"/>
        <end position="73"/>
    </location>
</feature>
<dbReference type="Proteomes" id="UP000694399">
    <property type="component" value="Unassembled WGS sequence"/>
</dbReference>
<keyword evidence="11" id="KW-0734">Signal transduction inhibitor</keyword>
<proteinExistence type="inferred from homology"/>
<dbReference type="GO" id="GO:0030175">
    <property type="term" value="C:filopodium"/>
    <property type="evidence" value="ECO:0007669"/>
    <property type="project" value="UniProtKB-SubCell"/>
</dbReference>
<keyword evidence="13" id="KW-0221">Differentiation</keyword>
<comment type="similarity">
    <text evidence="5">Belongs to the RIPOR family.</text>
</comment>
<dbReference type="Ensembl" id="ENSPLOT00000034286.1">
    <property type="protein sequence ID" value="ENSPLOP00000031073.1"/>
    <property type="gene ID" value="ENSPLOG00000022660.1"/>
</dbReference>
<dbReference type="GO" id="GO:0009968">
    <property type="term" value="P:negative regulation of signal transduction"/>
    <property type="evidence" value="ECO:0007669"/>
    <property type="project" value="UniProtKB-KW"/>
</dbReference>
<reference evidence="21" key="1">
    <citation type="submission" date="2025-08" db="UniProtKB">
        <authorList>
            <consortium name="Ensembl"/>
        </authorList>
    </citation>
    <scope>IDENTIFICATION</scope>
</reference>
<evidence type="ECO:0000256" key="17">
    <source>
        <dbReference type="ARBA" id="ARBA00023212"/>
    </source>
</evidence>
<evidence type="ECO:0000256" key="16">
    <source>
        <dbReference type="ARBA" id="ARBA00023136"/>
    </source>
</evidence>
<accession>A0A8C8Y7S2</accession>
<dbReference type="GO" id="GO:0007517">
    <property type="term" value="P:muscle organ development"/>
    <property type="evidence" value="ECO:0007669"/>
    <property type="project" value="UniProtKB-KW"/>
</dbReference>
<dbReference type="GO" id="GO:0030154">
    <property type="term" value="P:cell differentiation"/>
    <property type="evidence" value="ECO:0007669"/>
    <property type="project" value="UniProtKB-KW"/>
</dbReference>
<evidence type="ECO:0000259" key="20">
    <source>
        <dbReference type="Pfam" id="PF15903"/>
    </source>
</evidence>
<evidence type="ECO:0000256" key="13">
    <source>
        <dbReference type="ARBA" id="ARBA00022782"/>
    </source>
</evidence>
<dbReference type="PANTHER" id="PTHR15829">
    <property type="entry name" value="PROTEIN KINASE PKN/PRK1, EFFECTOR"/>
    <property type="match status" value="1"/>
</dbReference>
<dbReference type="GO" id="GO:0007605">
    <property type="term" value="P:sensory perception of sound"/>
    <property type="evidence" value="ECO:0007669"/>
    <property type="project" value="UniProtKB-KW"/>
</dbReference>
<dbReference type="InterPro" id="IPR026136">
    <property type="entry name" value="RIPOR3"/>
</dbReference>
<keyword evidence="12" id="KW-1009">Hearing</keyword>
<protein>
    <recommendedName>
        <fullName evidence="6">Rho family-interacting cell polarization regulator 2</fullName>
    </recommendedName>
</protein>
<evidence type="ECO:0000256" key="2">
    <source>
        <dbReference type="ARBA" id="ARBA00004245"/>
    </source>
</evidence>
<dbReference type="InterPro" id="IPR016024">
    <property type="entry name" value="ARM-type_fold"/>
</dbReference>
<keyword evidence="17" id="KW-0206">Cytoskeleton</keyword>
<organism evidence="21 22">
    <name type="scientific">Panthera leo</name>
    <name type="common">Lion</name>
    <dbReference type="NCBI Taxonomy" id="9689"/>
    <lineage>
        <taxon>Eukaryota</taxon>
        <taxon>Metazoa</taxon>
        <taxon>Chordata</taxon>
        <taxon>Craniata</taxon>
        <taxon>Vertebrata</taxon>
        <taxon>Euteleostomi</taxon>
        <taxon>Mammalia</taxon>
        <taxon>Eutheria</taxon>
        <taxon>Laurasiatheria</taxon>
        <taxon>Carnivora</taxon>
        <taxon>Feliformia</taxon>
        <taxon>Felidae</taxon>
        <taxon>Pantherinae</taxon>
        <taxon>Panthera</taxon>
    </lineage>
</organism>
<dbReference type="SUPFAM" id="SSF48371">
    <property type="entry name" value="ARM repeat"/>
    <property type="match status" value="1"/>
</dbReference>
<name>A0A8C8Y7S2_PANLE</name>
<dbReference type="GO" id="GO:0006935">
    <property type="term" value="P:chemotaxis"/>
    <property type="evidence" value="ECO:0007669"/>
    <property type="project" value="UniProtKB-KW"/>
</dbReference>
<evidence type="ECO:0000256" key="19">
    <source>
        <dbReference type="SAM" id="MobiDB-lite"/>
    </source>
</evidence>
<evidence type="ECO:0000256" key="18">
    <source>
        <dbReference type="ARBA" id="ARBA00023273"/>
    </source>
</evidence>
<keyword evidence="14" id="KW-0130">Cell adhesion</keyword>
<dbReference type="InterPro" id="IPR031780">
    <property type="entry name" value="FAM65_N"/>
</dbReference>
<evidence type="ECO:0000256" key="12">
    <source>
        <dbReference type="ARBA" id="ARBA00022740"/>
    </source>
</evidence>
<evidence type="ECO:0000256" key="4">
    <source>
        <dbReference type="ARBA" id="ARBA00004486"/>
    </source>
</evidence>
<comment type="subcellular location">
    <subcellularLocation>
        <location evidence="1">Apical cell membrane</location>
    </subcellularLocation>
    <subcellularLocation>
        <location evidence="4">Cell projection</location>
        <location evidence="4">Filopodium</location>
    </subcellularLocation>
    <subcellularLocation>
        <location evidence="3">Cell projection</location>
        <location evidence="3">Stereocilium membrane</location>
    </subcellularLocation>
    <subcellularLocation>
        <location evidence="2">Cytoplasm</location>
        <location evidence="2">Cytoskeleton</location>
    </subcellularLocation>
</comment>
<keyword evidence="10" id="KW-0517">Myogenesis</keyword>
<evidence type="ECO:0000313" key="21">
    <source>
        <dbReference type="Ensembl" id="ENSPLOP00000031073.1"/>
    </source>
</evidence>
<evidence type="ECO:0000256" key="14">
    <source>
        <dbReference type="ARBA" id="ARBA00022889"/>
    </source>
</evidence>
<keyword evidence="7" id="KW-1003">Cell membrane</keyword>
<dbReference type="GO" id="GO:0016324">
    <property type="term" value="C:apical plasma membrane"/>
    <property type="evidence" value="ECO:0007669"/>
    <property type="project" value="UniProtKB-SubCell"/>
</dbReference>
<keyword evidence="15" id="KW-0175">Coiled coil</keyword>
<evidence type="ECO:0000256" key="9">
    <source>
        <dbReference type="ARBA" id="ARBA00022500"/>
    </source>
</evidence>
<dbReference type="GO" id="GO:0005856">
    <property type="term" value="C:cytoskeleton"/>
    <property type="evidence" value="ECO:0007669"/>
    <property type="project" value="UniProtKB-SubCell"/>
</dbReference>
<evidence type="ECO:0000313" key="22">
    <source>
        <dbReference type="Proteomes" id="UP000694399"/>
    </source>
</evidence>
<keyword evidence="8" id="KW-0963">Cytoplasm</keyword>
<reference evidence="21" key="2">
    <citation type="submission" date="2025-09" db="UniProtKB">
        <authorList>
            <consortium name="Ensembl"/>
        </authorList>
    </citation>
    <scope>IDENTIFICATION</scope>
</reference>
<evidence type="ECO:0000256" key="8">
    <source>
        <dbReference type="ARBA" id="ARBA00022490"/>
    </source>
</evidence>
<feature type="region of interest" description="Disordered" evidence="19">
    <location>
        <begin position="427"/>
        <end position="451"/>
    </location>
</feature>
<feature type="domain" description="FAM65 N-terminal" evidence="20">
    <location>
        <begin position="16"/>
        <end position="358"/>
    </location>
</feature>
<dbReference type="GO" id="GO:0060171">
    <property type="term" value="C:stereocilium membrane"/>
    <property type="evidence" value="ECO:0007669"/>
    <property type="project" value="UniProtKB-SubCell"/>
</dbReference>
<dbReference type="AlphaFoldDB" id="A0A8C8Y7S2"/>
<evidence type="ECO:0000256" key="10">
    <source>
        <dbReference type="ARBA" id="ARBA00022541"/>
    </source>
</evidence>
<dbReference type="InterPro" id="IPR011989">
    <property type="entry name" value="ARM-like"/>
</dbReference>
<sequence>MLVGSQSFSPGGPNGIIRSQSFAGFSGLQERRSRCNSFIENPSALKKPQAKLKKMHNLGHKNNNPPKEPQPKRVEEVVRALKNGLDEYLEVHQTELDKLTAQLKDMRRNSRLVGVVQPQIKTIERYMRRLEFHISKVDELYEAYCIQRRLQDGASKMKQAFAASPASRAARESLSEISRSYREYTENMCAIEAELENLLGEFSIKMKGLAGFARLCPGDQYEIFMKYGRQRWKLKGRIEANGKQSWDGEEVVFLPLIVGFISIKVTELKGLATHLLVGSVTCETKELFAARPQVVAVDINDLGTIKLSLEISWYPFDVEDMAPSSGAGSKAAALQRRMSMYSQGTPETPTLKDHSFFTREPMLSANCASCFDFPSGGCALRQTGRAGNRSRSSSLSLTVESALESFDFLNTSDFDEEEDGDEVCTVGGGTDSVFSDTETEKNSPYGSVHPEARGHLSEALTEDTGVGTSVAGSPLPLTTGNESLDITIVRHLQYCTQLVQQIVFSSKTPFVASNLLEKLSRQVQVMEKLSAVSDENIGNISSVIEAIPEFHKKLSLLSFWTRCCSPVGVYHSSADRVMKQLEASFARTVNREYPGLADPVFRTLVSQILDQAEPLLPSSLSSEVITVFQYYGYFTSHGVSDLESYLNQLAKQVSLIQTLQSLRDEKLLQAMSDLALGSLSAQQEVLGTLAVLLTGDDQEAREAVMLYLTAASRNEHFREKALLYYCEALTKANPQLQKSACLALKSLQATESIKMLVTLCQCDTEEIRNVASETLLSLGEDGRLAYEQLDKFPRDRVNAGGRHGAEVATAF</sequence>
<dbReference type="Gene3D" id="1.25.10.10">
    <property type="entry name" value="Leucine-rich Repeat Variant"/>
    <property type="match status" value="1"/>
</dbReference>
<evidence type="ECO:0000256" key="11">
    <source>
        <dbReference type="ARBA" id="ARBA00022700"/>
    </source>
</evidence>
<keyword evidence="16" id="KW-0472">Membrane</keyword>
<dbReference type="FunFam" id="1.25.10.10:FF:000191">
    <property type="entry name" value="RHO family interacting cell polarization regulator 2"/>
    <property type="match status" value="1"/>
</dbReference>
<dbReference type="PANTHER" id="PTHR15829:SF2">
    <property type="entry name" value="RHO FAMILY-INTERACTING CELL POLARIZATION REGULATOR 2"/>
    <property type="match status" value="1"/>
</dbReference>
<evidence type="ECO:0000256" key="3">
    <source>
        <dbReference type="ARBA" id="ARBA00004289"/>
    </source>
</evidence>
<evidence type="ECO:0000256" key="6">
    <source>
        <dbReference type="ARBA" id="ARBA00013627"/>
    </source>
</evidence>
<feature type="compositionally biased region" description="Basic residues" evidence="19">
    <location>
        <begin position="48"/>
        <end position="59"/>
    </location>
</feature>
<evidence type="ECO:0000256" key="5">
    <source>
        <dbReference type="ARBA" id="ARBA00005744"/>
    </source>
</evidence>
<gene>
    <name evidence="21" type="primary">RIPOR2</name>
</gene>
<evidence type="ECO:0000256" key="1">
    <source>
        <dbReference type="ARBA" id="ARBA00004221"/>
    </source>
</evidence>
<evidence type="ECO:0000256" key="15">
    <source>
        <dbReference type="ARBA" id="ARBA00023054"/>
    </source>
</evidence>
<keyword evidence="9" id="KW-0145">Chemotaxis</keyword>
<keyword evidence="18" id="KW-0966">Cell projection</keyword>